<comment type="caution">
    <text evidence="1">The sequence shown here is derived from an EMBL/GenBank/DDBJ whole genome shotgun (WGS) entry which is preliminary data.</text>
</comment>
<evidence type="ECO:0000313" key="1">
    <source>
        <dbReference type="EMBL" id="RXN19681.1"/>
    </source>
</evidence>
<name>A0A498MF65_LABRO</name>
<organism evidence="1 2">
    <name type="scientific">Labeo rohita</name>
    <name type="common">Indian major carp</name>
    <name type="synonym">Cyprinus rohita</name>
    <dbReference type="NCBI Taxonomy" id="84645"/>
    <lineage>
        <taxon>Eukaryota</taxon>
        <taxon>Metazoa</taxon>
        <taxon>Chordata</taxon>
        <taxon>Craniata</taxon>
        <taxon>Vertebrata</taxon>
        <taxon>Euteleostomi</taxon>
        <taxon>Actinopterygii</taxon>
        <taxon>Neopterygii</taxon>
        <taxon>Teleostei</taxon>
        <taxon>Ostariophysi</taxon>
        <taxon>Cypriniformes</taxon>
        <taxon>Cyprinidae</taxon>
        <taxon>Labeoninae</taxon>
        <taxon>Labeonini</taxon>
        <taxon>Labeo</taxon>
    </lineage>
</organism>
<dbReference type="EMBL" id="QBIY01012660">
    <property type="protein sequence ID" value="RXN19681.1"/>
    <property type="molecule type" value="Genomic_DNA"/>
</dbReference>
<reference evidence="1 2" key="1">
    <citation type="submission" date="2018-03" db="EMBL/GenBank/DDBJ databases">
        <title>Draft genome sequence of Rohu Carp (Labeo rohita).</title>
        <authorList>
            <person name="Das P."/>
            <person name="Kushwaha B."/>
            <person name="Joshi C.G."/>
            <person name="Kumar D."/>
            <person name="Nagpure N.S."/>
            <person name="Sahoo L."/>
            <person name="Das S.P."/>
            <person name="Bit A."/>
            <person name="Patnaik S."/>
            <person name="Meher P.K."/>
            <person name="Jayasankar P."/>
            <person name="Koringa P.G."/>
            <person name="Patel N.V."/>
            <person name="Hinsu A.T."/>
            <person name="Kumar R."/>
            <person name="Pandey M."/>
            <person name="Agarwal S."/>
            <person name="Srivastava S."/>
            <person name="Singh M."/>
            <person name="Iquebal M.A."/>
            <person name="Jaiswal S."/>
            <person name="Angadi U.B."/>
            <person name="Kumar N."/>
            <person name="Raza M."/>
            <person name="Shah T.M."/>
            <person name="Rai A."/>
            <person name="Jena J.K."/>
        </authorList>
    </citation>
    <scope>NUCLEOTIDE SEQUENCE [LARGE SCALE GENOMIC DNA]</scope>
    <source>
        <strain evidence="1">DASCIFA01</strain>
        <tissue evidence="1">Testis</tissue>
    </source>
</reference>
<keyword evidence="2" id="KW-1185">Reference proteome</keyword>
<sequence length="98" mass="10733">MKRTLTDFFCKPPKATNNGAGNTAFATEATSHQYISFMIDGDTDLSVKECVIVYVRILLDGLPTTILGGHVEVEYANADGRCLVQTGYYMNCNVFSVV</sequence>
<dbReference type="AlphaFoldDB" id="A0A498MF65"/>
<gene>
    <name evidence="1" type="ORF">ROHU_025554</name>
</gene>
<dbReference type="Proteomes" id="UP000290572">
    <property type="component" value="Unassembled WGS sequence"/>
</dbReference>
<protein>
    <submittedName>
        <fullName evidence="1">Zinc finger protein 862-like</fullName>
    </submittedName>
</protein>
<evidence type="ECO:0000313" key="2">
    <source>
        <dbReference type="Proteomes" id="UP000290572"/>
    </source>
</evidence>
<accession>A0A498MF65</accession>
<proteinExistence type="predicted"/>